<dbReference type="EMBL" id="JAPDRN010000013">
    <property type="protein sequence ID" value="KAJ9640861.1"/>
    <property type="molecule type" value="Genomic_DNA"/>
</dbReference>
<proteinExistence type="predicted"/>
<gene>
    <name evidence="1" type="ORF">H2204_003150</name>
</gene>
<accession>A0AA38YBJ4</accession>
<dbReference type="SUPFAM" id="SSF50630">
    <property type="entry name" value="Acid proteases"/>
    <property type="match status" value="1"/>
</dbReference>
<evidence type="ECO:0000313" key="2">
    <source>
        <dbReference type="Proteomes" id="UP001172681"/>
    </source>
</evidence>
<dbReference type="Gene3D" id="2.40.70.10">
    <property type="entry name" value="Acid Proteases"/>
    <property type="match status" value="1"/>
</dbReference>
<protein>
    <recommendedName>
        <fullName evidence="3">Peptidase A1 domain-containing protein</fullName>
    </recommendedName>
</protein>
<evidence type="ECO:0000313" key="1">
    <source>
        <dbReference type="EMBL" id="KAJ9640861.1"/>
    </source>
</evidence>
<reference evidence="1" key="1">
    <citation type="submission" date="2022-10" db="EMBL/GenBank/DDBJ databases">
        <title>Culturing micro-colonial fungi from biological soil crusts in the Mojave desert and describing Neophaeococcomyces mojavensis, and introducing the new genera and species Taxawa tesnikishii.</title>
        <authorList>
            <person name="Kurbessoian T."/>
            <person name="Stajich J.E."/>
        </authorList>
    </citation>
    <scope>NUCLEOTIDE SEQUENCE</scope>
    <source>
        <strain evidence="1">TK_35</strain>
    </source>
</reference>
<comment type="caution">
    <text evidence="1">The sequence shown here is derived from an EMBL/GenBank/DDBJ whole genome shotgun (WGS) entry which is preliminary data.</text>
</comment>
<dbReference type="Proteomes" id="UP001172681">
    <property type="component" value="Unassembled WGS sequence"/>
</dbReference>
<name>A0AA38YBJ4_9EURO</name>
<dbReference type="AlphaFoldDB" id="A0AA38YBJ4"/>
<evidence type="ECO:0008006" key="3">
    <source>
        <dbReference type="Google" id="ProtNLM"/>
    </source>
</evidence>
<dbReference type="InterPro" id="IPR021109">
    <property type="entry name" value="Peptidase_aspartic_dom_sf"/>
</dbReference>
<keyword evidence="2" id="KW-1185">Reference proteome</keyword>
<sequence>MILHGVEDTNEANDRVHSLCRRPSDRFHFPESKQGPVRVTFPICTPSKASSATLAHSGSILGLAPDRGGYKTPSRLLSSPSLLQQLLAQKVVHDALWSVTLIDAESGILSLGGTIAQQVEEIKVRGDVELEHFGDPDATTEWVDQEVANRMAFLMPPDTQWDHHFKWTETRGAAGWWTTLMSGVWIDGAKVLKNQPVLFDVNVPFILAPPVAVQRFYESIPGTKRLDPPLDAFFAVPCLNRVNVAFEIGGWRFPSMSGEGTMEDALYGPDGGKFSLGKLGNGTGYCVGAVVETTMGVREEWIASGVRDLWVLGEPFFRGLGVAFDVEKGRVGARIY</sequence>
<organism evidence="1 2">
    <name type="scientific">Knufia peltigerae</name>
    <dbReference type="NCBI Taxonomy" id="1002370"/>
    <lineage>
        <taxon>Eukaryota</taxon>
        <taxon>Fungi</taxon>
        <taxon>Dikarya</taxon>
        <taxon>Ascomycota</taxon>
        <taxon>Pezizomycotina</taxon>
        <taxon>Eurotiomycetes</taxon>
        <taxon>Chaetothyriomycetidae</taxon>
        <taxon>Chaetothyriales</taxon>
        <taxon>Trichomeriaceae</taxon>
        <taxon>Knufia</taxon>
    </lineage>
</organism>